<dbReference type="Gene3D" id="3.40.50.1000">
    <property type="entry name" value="HAD superfamily/HAD-like"/>
    <property type="match status" value="1"/>
</dbReference>
<dbReference type="InterPro" id="IPR050510">
    <property type="entry name" value="Cation_transp_ATPase_P-type"/>
</dbReference>
<feature type="transmembrane region" description="Helical" evidence="10">
    <location>
        <begin position="716"/>
        <end position="736"/>
    </location>
</feature>
<dbReference type="PANTHER" id="PTHR43294">
    <property type="entry name" value="SODIUM/POTASSIUM-TRANSPORTING ATPASE SUBUNIT ALPHA"/>
    <property type="match status" value="1"/>
</dbReference>
<evidence type="ECO:0000256" key="9">
    <source>
        <dbReference type="ARBA" id="ARBA00023136"/>
    </source>
</evidence>
<evidence type="ECO:0000256" key="3">
    <source>
        <dbReference type="ARBA" id="ARBA00022475"/>
    </source>
</evidence>
<dbReference type="SUPFAM" id="SSF81660">
    <property type="entry name" value="Metal cation-transporting ATPase, ATP-binding domain N"/>
    <property type="match status" value="1"/>
</dbReference>
<dbReference type="InterPro" id="IPR006068">
    <property type="entry name" value="ATPase_P-typ_cation-transptr_C"/>
</dbReference>
<evidence type="ECO:0000256" key="7">
    <source>
        <dbReference type="ARBA" id="ARBA00022967"/>
    </source>
</evidence>
<dbReference type="PRINTS" id="PR00120">
    <property type="entry name" value="HATPASE"/>
</dbReference>
<evidence type="ECO:0000256" key="6">
    <source>
        <dbReference type="ARBA" id="ARBA00022840"/>
    </source>
</evidence>
<keyword evidence="13" id="KW-1185">Reference proteome</keyword>
<dbReference type="SMART" id="SM00831">
    <property type="entry name" value="Cation_ATPase_N"/>
    <property type="match status" value="1"/>
</dbReference>
<comment type="caution">
    <text evidence="12">The sequence shown here is derived from an EMBL/GenBank/DDBJ whole genome shotgun (WGS) entry which is preliminary data.</text>
</comment>
<dbReference type="Gene3D" id="2.70.150.10">
    <property type="entry name" value="Calcium-transporting ATPase, cytoplasmic transduction domain A"/>
    <property type="match status" value="1"/>
</dbReference>
<evidence type="ECO:0000256" key="1">
    <source>
        <dbReference type="ARBA" id="ARBA00004651"/>
    </source>
</evidence>
<dbReference type="InterPro" id="IPR004014">
    <property type="entry name" value="ATPase_P-typ_cation-transptr_N"/>
</dbReference>
<keyword evidence="8 10" id="KW-1133">Transmembrane helix</keyword>
<comment type="subcellular location">
    <subcellularLocation>
        <location evidence="1">Cell membrane</location>
        <topology evidence="1">Multi-pass membrane protein</topology>
    </subcellularLocation>
</comment>
<dbReference type="InterPro" id="IPR023214">
    <property type="entry name" value="HAD_sf"/>
</dbReference>
<feature type="domain" description="Cation-transporting P-type ATPase N-terminal" evidence="11">
    <location>
        <begin position="2"/>
        <end position="76"/>
    </location>
</feature>
<dbReference type="InterPro" id="IPR001757">
    <property type="entry name" value="P_typ_ATPase"/>
</dbReference>
<feature type="transmembrane region" description="Helical" evidence="10">
    <location>
        <begin position="824"/>
        <end position="843"/>
    </location>
</feature>
<evidence type="ECO:0000313" key="12">
    <source>
        <dbReference type="EMBL" id="MEY8663204.1"/>
    </source>
</evidence>
<dbReference type="SFLD" id="SFLDS00003">
    <property type="entry name" value="Haloacid_Dehalogenase"/>
    <property type="match status" value="1"/>
</dbReference>
<accession>A0ABV4DRV8</accession>
<evidence type="ECO:0000256" key="8">
    <source>
        <dbReference type="ARBA" id="ARBA00022989"/>
    </source>
</evidence>
<evidence type="ECO:0000259" key="11">
    <source>
        <dbReference type="SMART" id="SM00831"/>
    </source>
</evidence>
<dbReference type="InterPro" id="IPR036412">
    <property type="entry name" value="HAD-like_sf"/>
</dbReference>
<dbReference type="InterPro" id="IPR044492">
    <property type="entry name" value="P_typ_ATPase_HD_dom"/>
</dbReference>
<evidence type="ECO:0000256" key="2">
    <source>
        <dbReference type="ARBA" id="ARBA00005675"/>
    </source>
</evidence>
<feature type="transmembrane region" description="Helical" evidence="10">
    <location>
        <begin position="858"/>
        <end position="879"/>
    </location>
</feature>
<feature type="transmembrane region" description="Helical" evidence="10">
    <location>
        <begin position="269"/>
        <end position="297"/>
    </location>
</feature>
<dbReference type="Proteomes" id="UP001565236">
    <property type="component" value="Unassembled WGS sequence"/>
</dbReference>
<dbReference type="PROSITE" id="PS00154">
    <property type="entry name" value="ATPASE_E1_E2"/>
    <property type="match status" value="1"/>
</dbReference>
<protein>
    <submittedName>
        <fullName evidence="12">HAD-IC family P-type ATPase</fullName>
    </submittedName>
</protein>
<dbReference type="SFLD" id="SFLDF00027">
    <property type="entry name" value="p-type_atpase"/>
    <property type="match status" value="1"/>
</dbReference>
<dbReference type="PANTHER" id="PTHR43294:SF21">
    <property type="entry name" value="CATION TRANSPORTING ATPASE"/>
    <property type="match status" value="1"/>
</dbReference>
<dbReference type="RefSeq" id="WP_369943330.1">
    <property type="nucleotide sequence ID" value="NZ_JBCLUF010000055.1"/>
</dbReference>
<dbReference type="PRINTS" id="PR00119">
    <property type="entry name" value="CATATPASE"/>
</dbReference>
<dbReference type="SUPFAM" id="SSF81665">
    <property type="entry name" value="Calcium ATPase, transmembrane domain M"/>
    <property type="match status" value="1"/>
</dbReference>
<organism evidence="12 13">
    <name type="scientific">Ligilactobacillus faecis</name>
    <dbReference type="NCBI Taxonomy" id="762833"/>
    <lineage>
        <taxon>Bacteria</taxon>
        <taxon>Bacillati</taxon>
        <taxon>Bacillota</taxon>
        <taxon>Bacilli</taxon>
        <taxon>Lactobacillales</taxon>
        <taxon>Lactobacillaceae</taxon>
        <taxon>Ligilactobacillus</taxon>
    </lineage>
</organism>
<dbReference type="SUPFAM" id="SSF81653">
    <property type="entry name" value="Calcium ATPase, transduction domain A"/>
    <property type="match status" value="1"/>
</dbReference>
<dbReference type="Pfam" id="PF00702">
    <property type="entry name" value="Hydrolase"/>
    <property type="match status" value="1"/>
</dbReference>
<dbReference type="Pfam" id="PF00122">
    <property type="entry name" value="E1-E2_ATPase"/>
    <property type="match status" value="1"/>
</dbReference>
<feature type="transmembrane region" description="Helical" evidence="10">
    <location>
        <begin position="244"/>
        <end position="263"/>
    </location>
</feature>
<dbReference type="InterPro" id="IPR008250">
    <property type="entry name" value="ATPase_P-typ_transduc_dom_A_sf"/>
</dbReference>
<dbReference type="Gene3D" id="1.20.1110.10">
    <property type="entry name" value="Calcium-transporting ATPase, transmembrane domain"/>
    <property type="match status" value="1"/>
</dbReference>
<comment type="similarity">
    <text evidence="2">Belongs to the cation transport ATPase (P-type) (TC 3.A.3) family. Type IIA subfamily.</text>
</comment>
<sequence length="889" mass="96974">MEPYQSKSEELLQKYEEHDPLAGLTSAQAHKQLALDGPNTLTTKKTPKWQLFIRQFNNMIIYILLLATALTLFLEHYTDALVISAVIIANAVIGYYQEANAADALAKIKELLATKATVYRDKRRQDIEAKELVVGDVVYLEAGDQVPADLRLLKTADLRIEESALTGEADAVDKEACELAEAHLPLAKQLNMAFSSTTVVNGSGLGVVVATGKNTELGKISQAVSNAKTRPTPLMRDINALGKTVSLCVLSAAILLFILGLFLESYSLSVLTLAIVTMIVGSIPEGLPATTSVILALGVADLAKNKNAIVKSLPSAETLGAVDVIATDKTGTLTKNEMTLTDIYLAKQHLSVSGSGYAPYGELFEKGRPLSERSPELQELLTAGFFANDTTLTQSKGTWEINGEPTDGAFLTAYYKLLPKKQQLSLTKLDLLPFDSVHRYIASLVMATDQTKKIYLKGAPDKIFAFAQKQDPDFERSFWQTRADHLAKQGKRVVALGAITADQALTELEHEHLEQGFKFLGLVGIIDPPRPEVIAALREMRKAHVEVKMITGDAPLTAKAIGQQLGLSERKLQAITGQEWDQLSAAEKQVAAVENQIFARTTPANKLEIIEALQQKGKVTAMTGDGVNDAPALKKADIGVAMGIKGTDAAKEAADMILTDDNFQTLTTAIREGRRIYDNIKKSILFLLPTSFAEGLIIFLTILFDREMPLQATQLLWINLVSALTIQFAFIFEPGASDLMKRPPRASASRLLGKRELIQLGYVSLLIALVGLLAYEGLIQTGASSALASTAMVNIIVFSKIFYLFNIRTDASAFSSASFTNKKAFLIILLMIVLQLGLTYLPFMQDAFSTTGMQLGEWILTILCGFSILVITELEKVFFHKKKALRLKA</sequence>
<dbReference type="InterPro" id="IPR018303">
    <property type="entry name" value="ATPase_P-typ_P_site"/>
</dbReference>
<feature type="transmembrane region" description="Helical" evidence="10">
    <location>
        <begin position="56"/>
        <end position="74"/>
    </location>
</feature>
<evidence type="ECO:0000256" key="5">
    <source>
        <dbReference type="ARBA" id="ARBA00022741"/>
    </source>
</evidence>
<gene>
    <name evidence="12" type="ORF">AALT52_10100</name>
</gene>
<feature type="transmembrane region" description="Helical" evidence="10">
    <location>
        <begin position="757"/>
        <end position="775"/>
    </location>
</feature>
<keyword evidence="4 10" id="KW-0812">Transmembrane</keyword>
<keyword evidence="7" id="KW-1278">Translocase</keyword>
<evidence type="ECO:0000256" key="10">
    <source>
        <dbReference type="SAM" id="Phobius"/>
    </source>
</evidence>
<dbReference type="InterPro" id="IPR023299">
    <property type="entry name" value="ATPase_P-typ_cyto_dom_N"/>
</dbReference>
<keyword evidence="3" id="KW-1003">Cell membrane</keyword>
<keyword evidence="5" id="KW-0547">Nucleotide-binding</keyword>
<reference evidence="12 13" key="1">
    <citation type="submission" date="2024-03" db="EMBL/GenBank/DDBJ databases">
        <title>Mouse gut bacterial collection (mGBC) of GemPharmatech.</title>
        <authorList>
            <person name="He Y."/>
            <person name="Dong L."/>
            <person name="Wu D."/>
            <person name="Gao X."/>
            <person name="Lin Z."/>
        </authorList>
    </citation>
    <scope>NUCLEOTIDE SEQUENCE [LARGE SCALE GENOMIC DNA]</scope>
    <source>
        <strain evidence="12 13">15-30</strain>
    </source>
</reference>
<evidence type="ECO:0000313" key="13">
    <source>
        <dbReference type="Proteomes" id="UP001565236"/>
    </source>
</evidence>
<dbReference type="SUPFAM" id="SSF56784">
    <property type="entry name" value="HAD-like"/>
    <property type="match status" value="1"/>
</dbReference>
<dbReference type="EMBL" id="JBCLUF010000055">
    <property type="protein sequence ID" value="MEY8663204.1"/>
    <property type="molecule type" value="Genomic_DNA"/>
</dbReference>
<feature type="transmembrane region" description="Helical" evidence="10">
    <location>
        <begin position="80"/>
        <end position="97"/>
    </location>
</feature>
<dbReference type="Pfam" id="PF00690">
    <property type="entry name" value="Cation_ATPase_N"/>
    <property type="match status" value="1"/>
</dbReference>
<dbReference type="InterPro" id="IPR059000">
    <property type="entry name" value="ATPase_P-type_domA"/>
</dbReference>
<feature type="transmembrane region" description="Helical" evidence="10">
    <location>
        <begin position="684"/>
        <end position="704"/>
    </location>
</feature>
<evidence type="ECO:0000256" key="4">
    <source>
        <dbReference type="ARBA" id="ARBA00022692"/>
    </source>
</evidence>
<dbReference type="Gene3D" id="3.40.1110.10">
    <property type="entry name" value="Calcium-transporting ATPase, cytoplasmic domain N"/>
    <property type="match status" value="1"/>
</dbReference>
<keyword evidence="6" id="KW-0067">ATP-binding</keyword>
<proteinExistence type="inferred from homology"/>
<dbReference type="InterPro" id="IPR023298">
    <property type="entry name" value="ATPase_P-typ_TM_dom_sf"/>
</dbReference>
<name>A0ABV4DRV8_9LACO</name>
<dbReference type="NCBIfam" id="TIGR01494">
    <property type="entry name" value="ATPase_P-type"/>
    <property type="match status" value="2"/>
</dbReference>
<dbReference type="SFLD" id="SFLDG00002">
    <property type="entry name" value="C1.7:_P-type_atpase_like"/>
    <property type="match status" value="1"/>
</dbReference>
<keyword evidence="9 10" id="KW-0472">Membrane</keyword>
<feature type="transmembrane region" description="Helical" evidence="10">
    <location>
        <begin position="781"/>
        <end position="803"/>
    </location>
</feature>
<dbReference type="Pfam" id="PF00689">
    <property type="entry name" value="Cation_ATPase_C"/>
    <property type="match status" value="1"/>
</dbReference>